<organism evidence="2 3">
    <name type="scientific">Rotaria socialis</name>
    <dbReference type="NCBI Taxonomy" id="392032"/>
    <lineage>
        <taxon>Eukaryota</taxon>
        <taxon>Metazoa</taxon>
        <taxon>Spiralia</taxon>
        <taxon>Gnathifera</taxon>
        <taxon>Rotifera</taxon>
        <taxon>Eurotatoria</taxon>
        <taxon>Bdelloidea</taxon>
        <taxon>Philodinida</taxon>
        <taxon>Philodinidae</taxon>
        <taxon>Rotaria</taxon>
    </lineage>
</organism>
<evidence type="ECO:0000313" key="2">
    <source>
        <dbReference type="EMBL" id="CAF5085818.1"/>
    </source>
</evidence>
<evidence type="ECO:0000313" key="3">
    <source>
        <dbReference type="Proteomes" id="UP000663848"/>
    </source>
</evidence>
<comment type="caution">
    <text evidence="2">The sequence shown here is derived from an EMBL/GenBank/DDBJ whole genome shotgun (WGS) entry which is preliminary data.</text>
</comment>
<accession>A0A822DXG7</accession>
<sequence length="25" mass="2806">MEQVNESSSETKPSDDHSQTELVEV</sequence>
<feature type="compositionally biased region" description="Polar residues" evidence="1">
    <location>
        <begin position="1"/>
        <end position="11"/>
    </location>
</feature>
<evidence type="ECO:0000256" key="1">
    <source>
        <dbReference type="SAM" id="MobiDB-lite"/>
    </source>
</evidence>
<feature type="region of interest" description="Disordered" evidence="1">
    <location>
        <begin position="1"/>
        <end position="25"/>
    </location>
</feature>
<feature type="non-terminal residue" evidence="2">
    <location>
        <position position="1"/>
    </location>
</feature>
<reference evidence="2" key="1">
    <citation type="submission" date="2021-02" db="EMBL/GenBank/DDBJ databases">
        <authorList>
            <person name="Nowell W R."/>
        </authorList>
    </citation>
    <scope>NUCLEOTIDE SEQUENCE</scope>
</reference>
<gene>
    <name evidence="2" type="ORF">QYT958_LOCUS44122</name>
</gene>
<protein>
    <submittedName>
        <fullName evidence="2">Uncharacterized protein</fullName>
    </submittedName>
</protein>
<dbReference type="Proteomes" id="UP000663848">
    <property type="component" value="Unassembled WGS sequence"/>
</dbReference>
<dbReference type="EMBL" id="CAJOBR010066496">
    <property type="protein sequence ID" value="CAF5085818.1"/>
    <property type="molecule type" value="Genomic_DNA"/>
</dbReference>
<dbReference type="AlphaFoldDB" id="A0A822DXG7"/>
<proteinExistence type="predicted"/>
<name>A0A822DXG7_9BILA</name>